<dbReference type="GO" id="GO:0005737">
    <property type="term" value="C:cytoplasm"/>
    <property type="evidence" value="ECO:0007669"/>
    <property type="project" value="TreeGrafter"/>
</dbReference>
<comment type="similarity">
    <text evidence="2">Belongs to the cytidylyltransferase family.</text>
</comment>
<dbReference type="GO" id="GO:0004306">
    <property type="term" value="F:ethanolamine-phosphate cytidylyltransferase activity"/>
    <property type="evidence" value="ECO:0007669"/>
    <property type="project" value="UniProtKB-EC"/>
</dbReference>
<feature type="transmembrane region" description="Helical" evidence="12">
    <location>
        <begin position="20"/>
        <end position="38"/>
    </location>
</feature>
<evidence type="ECO:0000256" key="8">
    <source>
        <dbReference type="ARBA" id="ARBA00023264"/>
    </source>
</evidence>
<evidence type="ECO:0000256" key="12">
    <source>
        <dbReference type="SAM" id="Phobius"/>
    </source>
</evidence>
<keyword evidence="12" id="KW-0812">Transmembrane</keyword>
<accession>A0A0E0ASD5</accession>
<evidence type="ECO:0000313" key="15">
    <source>
        <dbReference type="Proteomes" id="UP000026961"/>
    </source>
</evidence>
<reference evidence="14" key="2">
    <citation type="submission" date="2018-05" db="EMBL/GenBank/DDBJ databases">
        <title>OgluRS3 (Oryza glumaepatula Reference Sequence Version 3).</title>
        <authorList>
            <person name="Zhang J."/>
            <person name="Kudrna D."/>
            <person name="Lee S."/>
            <person name="Talag J."/>
            <person name="Welchert J."/>
            <person name="Wing R.A."/>
        </authorList>
    </citation>
    <scope>NUCLEOTIDE SEQUENCE [LARGE SCALE GENOMIC DNA]</scope>
</reference>
<dbReference type="GO" id="GO:0006646">
    <property type="term" value="P:phosphatidylethanolamine biosynthetic process"/>
    <property type="evidence" value="ECO:0007669"/>
    <property type="project" value="UniProtKB-UniPathway"/>
</dbReference>
<dbReference type="SUPFAM" id="SSF52374">
    <property type="entry name" value="Nucleotidylyl transferase"/>
    <property type="match status" value="2"/>
</dbReference>
<keyword evidence="4" id="KW-0808">Transferase</keyword>
<dbReference type="InterPro" id="IPR044608">
    <property type="entry name" value="Ect1/PCYT2"/>
</dbReference>
<organism evidence="14">
    <name type="scientific">Oryza glumipatula</name>
    <dbReference type="NCBI Taxonomy" id="40148"/>
    <lineage>
        <taxon>Eukaryota</taxon>
        <taxon>Viridiplantae</taxon>
        <taxon>Streptophyta</taxon>
        <taxon>Embryophyta</taxon>
        <taxon>Tracheophyta</taxon>
        <taxon>Spermatophyta</taxon>
        <taxon>Magnoliopsida</taxon>
        <taxon>Liliopsida</taxon>
        <taxon>Poales</taxon>
        <taxon>Poaceae</taxon>
        <taxon>BOP clade</taxon>
        <taxon>Oryzoideae</taxon>
        <taxon>Oryzeae</taxon>
        <taxon>Oryzinae</taxon>
        <taxon>Oryza</taxon>
    </lineage>
</organism>
<keyword evidence="5" id="KW-0548">Nucleotidyltransferase</keyword>
<feature type="domain" description="Cytidyltransferase-like" evidence="13">
    <location>
        <begin position="275"/>
        <end position="364"/>
    </location>
</feature>
<dbReference type="InterPro" id="IPR041723">
    <property type="entry name" value="CCT"/>
</dbReference>
<dbReference type="STRING" id="40148.A0A0E0ASD5"/>
<dbReference type="InterPro" id="IPR014729">
    <property type="entry name" value="Rossmann-like_a/b/a_fold"/>
</dbReference>
<evidence type="ECO:0000256" key="10">
    <source>
        <dbReference type="ARBA" id="ARBA00024221"/>
    </source>
</evidence>
<evidence type="ECO:0000313" key="14">
    <source>
        <dbReference type="EnsemblPlants" id="OGLUM08G07000.1"/>
    </source>
</evidence>
<dbReference type="Proteomes" id="UP000026961">
    <property type="component" value="Chromosome 8"/>
</dbReference>
<dbReference type="eggNOG" id="KOG2803">
    <property type="taxonomic scope" value="Eukaryota"/>
</dbReference>
<evidence type="ECO:0000256" key="2">
    <source>
        <dbReference type="ARBA" id="ARBA00010101"/>
    </source>
</evidence>
<feature type="domain" description="Cytidyltransferase-like" evidence="13">
    <location>
        <begin position="74"/>
        <end position="203"/>
    </location>
</feature>
<dbReference type="EnsemblPlants" id="OGLUM08G07000.2">
    <property type="protein sequence ID" value="OGLUM08G07000.2"/>
    <property type="gene ID" value="OGLUM08G07000"/>
</dbReference>
<evidence type="ECO:0000256" key="5">
    <source>
        <dbReference type="ARBA" id="ARBA00022695"/>
    </source>
</evidence>
<dbReference type="EnsemblPlants" id="OGLUM08G07000.1">
    <property type="protein sequence ID" value="OGLUM08G07000.1"/>
    <property type="gene ID" value="OGLUM08G07000"/>
</dbReference>
<reference evidence="14" key="1">
    <citation type="submission" date="2015-04" db="UniProtKB">
        <authorList>
            <consortium name="EnsemblPlants"/>
        </authorList>
    </citation>
    <scope>IDENTIFICATION</scope>
</reference>
<protein>
    <recommendedName>
        <fullName evidence="10">ethanolamine-phosphate cytidylyltransferase</fullName>
        <ecNumber evidence="10">2.7.7.14</ecNumber>
    </recommendedName>
    <alternativeName>
        <fullName evidence="11">CTP:phosphoethanolamine cytidylyltransferase</fullName>
    </alternativeName>
</protein>
<dbReference type="AlphaFoldDB" id="A0A0E0ASD5"/>
<dbReference type="EC" id="2.7.7.14" evidence="10"/>
<evidence type="ECO:0000256" key="3">
    <source>
        <dbReference type="ARBA" id="ARBA00022516"/>
    </source>
</evidence>
<keyword evidence="12" id="KW-0472">Membrane</keyword>
<keyword evidence="3" id="KW-0444">Lipid biosynthesis</keyword>
<comment type="pathway">
    <text evidence="1">Lipid metabolism.</text>
</comment>
<dbReference type="PANTHER" id="PTHR45780:SF5">
    <property type="entry name" value="ETHANOLAMINE-PHOSPHATE CYTIDYLYLTRANSFERASE"/>
    <property type="match status" value="1"/>
</dbReference>
<sequence>MMMGLLAFESNQGLWNSGYYSQLFGIGGVMVTVAILWLSTGYFGGIGAPFAPYFWPYLAQLPKKKERKRPVRVYMDGCFDLMHYGHANALRQAKLLGDQLVVGVVSDEEIVANKGPPVLSMEERLTLVSGLKWVDEVIPNAPYEITEEFMDTLFNKYNIDYIIHGDDPCLLPDGTDAYALAKKVGRYKQIKRTEGVSSTDIVGRILLTFKQKEAGSMEATTDANVAVNQNTGADTYDKVKSQLSNFLPTSRRIMQFSNGQLICTQAPLPGARVVYIDGAFDLFHAGHVEILRSARQLGDFLLVGVHDDQAIRDRRGYRPIMHLHERTLSVLACRYVDEVIIGAPWEVSRDMITTFNISLVVHGTVTEGSSVVGIDPYAVPKSMGIFQTITSPKPITTVSVATRIIDNHEAYKKRNLKKKASEDRYYTQKKFVSGD</sequence>
<evidence type="ECO:0000259" key="13">
    <source>
        <dbReference type="Pfam" id="PF01467"/>
    </source>
</evidence>
<dbReference type="NCBIfam" id="TIGR00125">
    <property type="entry name" value="cyt_tran_rel"/>
    <property type="match status" value="2"/>
</dbReference>
<dbReference type="Pfam" id="PF01467">
    <property type="entry name" value="CTP_transf_like"/>
    <property type="match status" value="2"/>
</dbReference>
<evidence type="ECO:0000256" key="1">
    <source>
        <dbReference type="ARBA" id="ARBA00005189"/>
    </source>
</evidence>
<dbReference type="UniPathway" id="UPA00558">
    <property type="reaction ID" value="UER00742"/>
</dbReference>
<dbReference type="InterPro" id="IPR004821">
    <property type="entry name" value="Cyt_trans-like"/>
</dbReference>
<evidence type="ECO:0000256" key="9">
    <source>
        <dbReference type="ARBA" id="ARBA00024191"/>
    </source>
</evidence>
<evidence type="ECO:0000256" key="11">
    <source>
        <dbReference type="ARBA" id="ARBA00031473"/>
    </source>
</evidence>
<evidence type="ECO:0000256" key="7">
    <source>
        <dbReference type="ARBA" id="ARBA00023209"/>
    </source>
</evidence>
<dbReference type="Gramene" id="OGLUM08G07000.2">
    <property type="protein sequence ID" value="OGLUM08G07000.2"/>
    <property type="gene ID" value="OGLUM08G07000"/>
</dbReference>
<keyword evidence="8" id="KW-1208">Phospholipid metabolism</keyword>
<dbReference type="CDD" id="cd02174">
    <property type="entry name" value="CCT"/>
    <property type="match status" value="1"/>
</dbReference>
<dbReference type="CDD" id="cd02173">
    <property type="entry name" value="ECT"/>
    <property type="match status" value="1"/>
</dbReference>
<dbReference type="Gramene" id="OGLUM08G07000.1">
    <property type="protein sequence ID" value="OGLUM08G07000.1"/>
    <property type="gene ID" value="OGLUM08G07000"/>
</dbReference>
<dbReference type="Gene3D" id="3.40.50.620">
    <property type="entry name" value="HUPs"/>
    <property type="match status" value="2"/>
</dbReference>
<name>A0A0E0ASD5_9ORYZ</name>
<dbReference type="HOGENOM" id="CLU_031246_2_1_1"/>
<keyword evidence="15" id="KW-1185">Reference proteome</keyword>
<proteinExistence type="inferred from homology"/>
<keyword evidence="12" id="KW-1133">Transmembrane helix</keyword>
<comment type="pathway">
    <text evidence="9">Phospholipid metabolism; phosphatidylethanolamine biosynthesis; phosphatidylethanolamine from ethanolamine: step 2/3.</text>
</comment>
<keyword evidence="7" id="KW-0594">Phospholipid biosynthesis</keyword>
<evidence type="ECO:0000256" key="4">
    <source>
        <dbReference type="ARBA" id="ARBA00022679"/>
    </source>
</evidence>
<evidence type="ECO:0000256" key="6">
    <source>
        <dbReference type="ARBA" id="ARBA00023098"/>
    </source>
</evidence>
<keyword evidence="6" id="KW-0443">Lipid metabolism</keyword>
<dbReference type="PANTHER" id="PTHR45780">
    <property type="entry name" value="ETHANOLAMINE-PHOSPHATE CYTIDYLYLTRANSFERASE"/>
    <property type="match status" value="1"/>
</dbReference>